<evidence type="ECO:0000313" key="2">
    <source>
        <dbReference type="EMBL" id="KAG5923844.1"/>
    </source>
</evidence>
<dbReference type="Proteomes" id="UP000811619">
    <property type="component" value="Unassembled WGS sequence"/>
</dbReference>
<dbReference type="AlphaFoldDB" id="A0A8K0J7G7"/>
<keyword evidence="1" id="KW-0472">Membrane</keyword>
<comment type="caution">
    <text evidence="2">The sequence shown here is derived from an EMBL/GenBank/DDBJ whole genome shotgun (WGS) entry which is preliminary data.</text>
</comment>
<evidence type="ECO:0000256" key="1">
    <source>
        <dbReference type="SAM" id="Phobius"/>
    </source>
</evidence>
<keyword evidence="1" id="KW-1133">Transmembrane helix</keyword>
<accession>A0A8K0J7G7</accession>
<protein>
    <submittedName>
        <fullName evidence="2">Uncharacterized protein</fullName>
    </submittedName>
</protein>
<keyword evidence="1" id="KW-0812">Transmembrane</keyword>
<reference evidence="2" key="1">
    <citation type="journal article" date="2020" name="bioRxiv">
        <title>Whole genome comparisons of ergot fungi reveals the divergence and evolution of species within the genus Claviceps are the result of varying mechanisms driving genome evolution and host range expansion.</title>
        <authorList>
            <person name="Wyka S.A."/>
            <person name="Mondo S.J."/>
            <person name="Liu M."/>
            <person name="Dettman J."/>
            <person name="Nalam V."/>
            <person name="Broders K.D."/>
        </authorList>
    </citation>
    <scope>NUCLEOTIDE SEQUENCE</scope>
    <source>
        <strain evidence="2">CCC 489</strain>
    </source>
</reference>
<dbReference type="EMBL" id="SRPY01000434">
    <property type="protein sequence ID" value="KAG5923844.1"/>
    <property type="molecule type" value="Genomic_DNA"/>
</dbReference>
<keyword evidence="3" id="KW-1185">Reference proteome</keyword>
<organism evidence="2 3">
    <name type="scientific">Claviceps africana</name>
    <dbReference type="NCBI Taxonomy" id="83212"/>
    <lineage>
        <taxon>Eukaryota</taxon>
        <taxon>Fungi</taxon>
        <taxon>Dikarya</taxon>
        <taxon>Ascomycota</taxon>
        <taxon>Pezizomycotina</taxon>
        <taxon>Sordariomycetes</taxon>
        <taxon>Hypocreomycetidae</taxon>
        <taxon>Hypocreales</taxon>
        <taxon>Clavicipitaceae</taxon>
        <taxon>Claviceps</taxon>
    </lineage>
</organism>
<gene>
    <name evidence="2" type="ORF">E4U42_004814</name>
</gene>
<sequence>MSQFSRYDSDEDRLPGGMRRIGYDADTQIYTFQDGDGSYWESAPGCQYGQLTRVGDVAVGGALDGPADTESCLMQDLAGQHKSWRADLMPFLNFGVIIGVCLLGLFRFLHYAAASDETLQPACPPDQSTYVIHKSDGNGMWPDS</sequence>
<feature type="transmembrane region" description="Helical" evidence="1">
    <location>
        <begin position="91"/>
        <end position="109"/>
    </location>
</feature>
<name>A0A8K0J7G7_9HYPO</name>
<proteinExistence type="predicted"/>
<evidence type="ECO:0000313" key="3">
    <source>
        <dbReference type="Proteomes" id="UP000811619"/>
    </source>
</evidence>
<dbReference type="OrthoDB" id="2107166at2759"/>